<dbReference type="InterPro" id="IPR017438">
    <property type="entry name" value="ATP-NAD_kinase_N"/>
</dbReference>
<protein>
    <submittedName>
        <fullName evidence="13">Lipid kinase</fullName>
    </submittedName>
</protein>
<evidence type="ECO:0000256" key="10">
    <source>
        <dbReference type="ARBA" id="ARBA00023209"/>
    </source>
</evidence>
<gene>
    <name evidence="13" type="ORF">IBL25_09885</name>
</gene>
<evidence type="ECO:0000256" key="7">
    <source>
        <dbReference type="ARBA" id="ARBA00022840"/>
    </source>
</evidence>
<evidence type="ECO:0000256" key="6">
    <source>
        <dbReference type="ARBA" id="ARBA00022777"/>
    </source>
</evidence>
<dbReference type="SUPFAM" id="SSF111331">
    <property type="entry name" value="NAD kinase/diacylglycerol kinase-like"/>
    <property type="match status" value="1"/>
</dbReference>
<dbReference type="SMART" id="SM00046">
    <property type="entry name" value="DAGKc"/>
    <property type="match status" value="1"/>
</dbReference>
<dbReference type="EMBL" id="JACTUZ010000032">
    <property type="protein sequence ID" value="MBC9177246.1"/>
    <property type="molecule type" value="Genomic_DNA"/>
</dbReference>
<dbReference type="RefSeq" id="WP_187778383.1">
    <property type="nucleotide sequence ID" value="NZ_JACTUZ010000032.1"/>
</dbReference>
<keyword evidence="4" id="KW-0479">Metal-binding</keyword>
<dbReference type="NCBIfam" id="NF009604">
    <property type="entry name" value="PRK13057.1"/>
    <property type="match status" value="1"/>
</dbReference>
<dbReference type="GO" id="GO:0016301">
    <property type="term" value="F:kinase activity"/>
    <property type="evidence" value="ECO:0007669"/>
    <property type="project" value="UniProtKB-KW"/>
</dbReference>
<dbReference type="InterPro" id="IPR045540">
    <property type="entry name" value="YegS/DAGK_C"/>
</dbReference>
<keyword evidence="5" id="KW-0547">Nucleotide-binding</keyword>
<comment type="caution">
    <text evidence="13">The sequence shown here is derived from an EMBL/GenBank/DDBJ whole genome shotgun (WGS) entry which is preliminary data.</text>
</comment>
<dbReference type="Proteomes" id="UP000603940">
    <property type="component" value="Unassembled WGS sequence"/>
</dbReference>
<keyword evidence="9" id="KW-0443">Lipid metabolism</keyword>
<evidence type="ECO:0000256" key="11">
    <source>
        <dbReference type="ARBA" id="ARBA00023264"/>
    </source>
</evidence>
<dbReference type="InterPro" id="IPR005218">
    <property type="entry name" value="Diacylglycerol/lipid_kinase"/>
</dbReference>
<dbReference type="PANTHER" id="PTHR12358:SF106">
    <property type="entry name" value="LIPID KINASE YEGS"/>
    <property type="match status" value="1"/>
</dbReference>
<dbReference type="PROSITE" id="PS50146">
    <property type="entry name" value="DAGK"/>
    <property type="match status" value="1"/>
</dbReference>
<sequence length="312" mass="33321">MTAHGDRPLSLNAAPAPPRRLLLLVNRQARNGGAALDEALAVLRAHDIVVEEHPCSPGQNAAEVIRARAGEGFSAVVLGGGDGTLNAAAPALLDTGLPFGILPLGTANDLARSLGIGPDLVEAARVIAAGHLRRIDLGEVNGKPFFNVASIGFSAELAGELRAEAKKRWGRLGYAIAAFRLLRRIRPFTAWITQEGRVRKIRTVQISVGNGRHYGGGMTVESSAAPDDGKLDIYSLEVGHWWRLLVLFPYLRRGTHGQWHDVRAFPAVSCAVATRRRMPVNTDGELTATTPAMFRLLPKCVSVFAPPAPPPG</sequence>
<reference evidence="13 14" key="1">
    <citation type="journal article" date="2009" name="Int. J. Syst. Evol. Microbiol.">
        <title>Transfer of Teichococcus ludipueritiae and Muricoccus roseus to the genus Roseomonas, as Roseomonas ludipueritiae comb. nov. and Roseomonas rosea comb. nov., respectively, and emended description of the genus Roseomonas.</title>
        <authorList>
            <person name="Sanchez-Porro C."/>
            <person name="Gallego V."/>
            <person name="Busse H.J."/>
            <person name="Kampfer P."/>
            <person name="Ventosa A."/>
        </authorList>
    </citation>
    <scope>NUCLEOTIDE SEQUENCE [LARGE SCALE GENOMIC DNA]</scope>
    <source>
        <strain evidence="13 14">DSM 14915</strain>
    </source>
</reference>
<name>A0ABR7R6A8_9PROT</name>
<evidence type="ECO:0000256" key="4">
    <source>
        <dbReference type="ARBA" id="ARBA00022723"/>
    </source>
</evidence>
<dbReference type="Pfam" id="PF00781">
    <property type="entry name" value="DAGK_cat"/>
    <property type="match status" value="1"/>
</dbReference>
<evidence type="ECO:0000256" key="3">
    <source>
        <dbReference type="ARBA" id="ARBA00022679"/>
    </source>
</evidence>
<accession>A0ABR7R6A8</accession>
<evidence type="ECO:0000256" key="1">
    <source>
        <dbReference type="ARBA" id="ARBA00001946"/>
    </source>
</evidence>
<dbReference type="InterPro" id="IPR016064">
    <property type="entry name" value="NAD/diacylglycerol_kinase_sf"/>
</dbReference>
<evidence type="ECO:0000256" key="9">
    <source>
        <dbReference type="ARBA" id="ARBA00023098"/>
    </source>
</evidence>
<keyword evidence="6 13" id="KW-0418">Kinase</keyword>
<keyword evidence="7" id="KW-0067">ATP-binding</keyword>
<dbReference type="NCBIfam" id="TIGR00147">
    <property type="entry name" value="YegS/Rv2252/BmrU family lipid kinase"/>
    <property type="match status" value="1"/>
</dbReference>
<proteinExistence type="predicted"/>
<dbReference type="Gene3D" id="3.40.50.10330">
    <property type="entry name" value="Probable inorganic polyphosphate/atp-NAD kinase, domain 1"/>
    <property type="match status" value="1"/>
</dbReference>
<keyword evidence="14" id="KW-1185">Reference proteome</keyword>
<evidence type="ECO:0000313" key="13">
    <source>
        <dbReference type="EMBL" id="MBC9177246.1"/>
    </source>
</evidence>
<evidence type="ECO:0000313" key="14">
    <source>
        <dbReference type="Proteomes" id="UP000603940"/>
    </source>
</evidence>
<dbReference type="Pfam" id="PF19279">
    <property type="entry name" value="YegS_C"/>
    <property type="match status" value="1"/>
</dbReference>
<evidence type="ECO:0000256" key="8">
    <source>
        <dbReference type="ARBA" id="ARBA00022842"/>
    </source>
</evidence>
<comment type="cofactor">
    <cofactor evidence="1">
        <name>Mg(2+)</name>
        <dbReference type="ChEBI" id="CHEBI:18420"/>
    </cofactor>
</comment>
<dbReference type="PANTHER" id="PTHR12358">
    <property type="entry name" value="SPHINGOSINE KINASE"/>
    <property type="match status" value="1"/>
</dbReference>
<feature type="domain" description="DAGKc" evidence="12">
    <location>
        <begin position="16"/>
        <end position="144"/>
    </location>
</feature>
<keyword evidence="3" id="KW-0808">Transferase</keyword>
<organism evidence="13 14">
    <name type="scientific">Pseudoroseomonas ludipueritiae</name>
    <dbReference type="NCBI Taxonomy" id="198093"/>
    <lineage>
        <taxon>Bacteria</taxon>
        <taxon>Pseudomonadati</taxon>
        <taxon>Pseudomonadota</taxon>
        <taxon>Alphaproteobacteria</taxon>
        <taxon>Acetobacterales</taxon>
        <taxon>Acetobacteraceae</taxon>
        <taxon>Pseudoroseomonas</taxon>
    </lineage>
</organism>
<keyword evidence="2" id="KW-0444">Lipid biosynthesis</keyword>
<evidence type="ECO:0000259" key="12">
    <source>
        <dbReference type="PROSITE" id="PS50146"/>
    </source>
</evidence>
<keyword evidence="11" id="KW-1208">Phospholipid metabolism</keyword>
<evidence type="ECO:0000256" key="2">
    <source>
        <dbReference type="ARBA" id="ARBA00022516"/>
    </source>
</evidence>
<dbReference type="Gene3D" id="2.60.200.40">
    <property type="match status" value="1"/>
</dbReference>
<keyword evidence="10" id="KW-0594">Phospholipid biosynthesis</keyword>
<keyword evidence="8" id="KW-0460">Magnesium</keyword>
<dbReference type="InterPro" id="IPR001206">
    <property type="entry name" value="Diacylglycerol_kinase_cat_dom"/>
</dbReference>
<dbReference type="InterPro" id="IPR050187">
    <property type="entry name" value="Lipid_Phosphate_FormReg"/>
</dbReference>
<evidence type="ECO:0000256" key="5">
    <source>
        <dbReference type="ARBA" id="ARBA00022741"/>
    </source>
</evidence>